<reference evidence="1 2" key="1">
    <citation type="submission" date="2011-08" db="EMBL/GenBank/DDBJ databases">
        <authorList>
            <person name="Weinstock G."/>
            <person name="Sodergren E."/>
            <person name="Clifton S."/>
            <person name="Fulton L."/>
            <person name="Fulton B."/>
            <person name="Courtney L."/>
            <person name="Fronick C."/>
            <person name="Harrison M."/>
            <person name="Strong C."/>
            <person name="Farmer C."/>
            <person name="Delahaunty K."/>
            <person name="Markovic C."/>
            <person name="Hall O."/>
            <person name="Minx P."/>
            <person name="Tomlinson C."/>
            <person name="Mitreva M."/>
            <person name="Hou S."/>
            <person name="Chen J."/>
            <person name="Wollam A."/>
            <person name="Pepin K.H."/>
            <person name="Johnson M."/>
            <person name="Bhonagiri V."/>
            <person name="Zhang X."/>
            <person name="Suruliraj S."/>
            <person name="Warren W."/>
            <person name="Chinwalla A."/>
            <person name="Mardis E.R."/>
            <person name="Wilson R.K."/>
        </authorList>
    </citation>
    <scope>NUCLEOTIDE SEQUENCE [LARGE SCALE GENOMIC DNA]</scope>
    <source>
        <strain evidence="1 2">F0357</strain>
    </source>
</reference>
<dbReference type="AlphaFoldDB" id="G9YFW7"/>
<protein>
    <submittedName>
        <fullName evidence="1">Uncharacterized protein</fullName>
    </submittedName>
</protein>
<comment type="caution">
    <text evidence="1">The sequence shown here is derived from an EMBL/GenBank/DDBJ whole genome shotgun (WGS) entry which is preliminary data.</text>
</comment>
<dbReference type="Proteomes" id="UP000005481">
    <property type="component" value="Unassembled WGS sequence"/>
</dbReference>
<proteinExistence type="predicted"/>
<gene>
    <name evidence="1" type="ORF">HMPREF0080_00530</name>
</gene>
<name>G9YFW7_9FIRM</name>
<evidence type="ECO:0000313" key="2">
    <source>
        <dbReference type="Proteomes" id="UP000005481"/>
    </source>
</evidence>
<evidence type="ECO:0000313" key="1">
    <source>
        <dbReference type="EMBL" id="EHM42658.1"/>
    </source>
</evidence>
<dbReference type="EMBL" id="AGCJ01000016">
    <property type="protein sequence ID" value="EHM42658.1"/>
    <property type="molecule type" value="Genomic_DNA"/>
</dbReference>
<dbReference type="HOGENOM" id="CLU_3131643_0_0_9"/>
<keyword evidence="2" id="KW-1185">Reference proteome</keyword>
<dbReference type="STRING" id="861450.HMPREF0080_00530"/>
<accession>G9YFW7</accession>
<organism evidence="1 2">
    <name type="scientific">Anaeroglobus geminatus F0357</name>
    <dbReference type="NCBI Taxonomy" id="861450"/>
    <lineage>
        <taxon>Bacteria</taxon>
        <taxon>Bacillati</taxon>
        <taxon>Bacillota</taxon>
        <taxon>Negativicutes</taxon>
        <taxon>Veillonellales</taxon>
        <taxon>Veillonellaceae</taxon>
        <taxon>Anaeroglobus</taxon>
    </lineage>
</organism>
<sequence>MPAAVLQLYKSARNGKDALDTDNRAAGSGQIFFRSLDPLFGGTFLPGKR</sequence>